<sequence>MSVEPSSSQDGDLTRLPEEVLFNIFERLGSWELFCLARISERIQKVSLSIYYDRRGIDLSTTGIIDITREKDYDLLALLRITTFFTRTGHISVVFVFPKWDFMENIRNLTLILRRLVSLDMITLEFRFDPDKRVAEENRTKLLAAEARTSTYKGLSKELRRLFCTAFRVAGVVRILESEQLFKMVGGDPNNYFLALPSTPVISKYKLAAKVRMNKIAKLASRKQKEKEPEAHHESSVVSLDIRSLVPLVPPLLSSTVMCLNVQSKLRHLSFTTTSDDQVSWGPLLSNLHIPSLVQLTMSSNSCTLTDLAKFVKRHLQMSILDIRDLAPLPTELPKAATCAFRHLISVIAPSEVLGAFLPPDITPRLEEAHLAITITEDRQFDFAQAWSSLAHVEERLQNLRSFGLVVAYEAGESPFGKTTEDEEREKLVPLVKVLTLRLKDDLEADTFGPLTDWIMEFTNTRELQLQSLYPYPYPIQTFSTESMVEAEEERKRKREVFCEELSSKLVAMESLETCDIFGRRYP</sequence>
<gene>
    <name evidence="2" type="ORF">NP233_g11793</name>
</gene>
<dbReference type="InterPro" id="IPR001810">
    <property type="entry name" value="F-box_dom"/>
</dbReference>
<evidence type="ECO:0000259" key="1">
    <source>
        <dbReference type="PROSITE" id="PS50181"/>
    </source>
</evidence>
<keyword evidence="3" id="KW-1185">Reference proteome</keyword>
<dbReference type="Pfam" id="PF00646">
    <property type="entry name" value="F-box"/>
    <property type="match status" value="1"/>
</dbReference>
<accession>A0AAD5VGA6</accession>
<organism evidence="2 3">
    <name type="scientific">Leucocoprinus birnbaumii</name>
    <dbReference type="NCBI Taxonomy" id="56174"/>
    <lineage>
        <taxon>Eukaryota</taxon>
        <taxon>Fungi</taxon>
        <taxon>Dikarya</taxon>
        <taxon>Basidiomycota</taxon>
        <taxon>Agaricomycotina</taxon>
        <taxon>Agaricomycetes</taxon>
        <taxon>Agaricomycetidae</taxon>
        <taxon>Agaricales</taxon>
        <taxon>Agaricineae</taxon>
        <taxon>Agaricaceae</taxon>
        <taxon>Leucocoprinus</taxon>
    </lineage>
</organism>
<dbReference type="AlphaFoldDB" id="A0AAD5VGA6"/>
<proteinExistence type="predicted"/>
<protein>
    <recommendedName>
        <fullName evidence="1">F-box domain-containing protein</fullName>
    </recommendedName>
</protein>
<evidence type="ECO:0000313" key="3">
    <source>
        <dbReference type="Proteomes" id="UP001213000"/>
    </source>
</evidence>
<dbReference type="EMBL" id="JANIEX010001500">
    <property type="protein sequence ID" value="KAJ3557253.1"/>
    <property type="molecule type" value="Genomic_DNA"/>
</dbReference>
<comment type="caution">
    <text evidence="2">The sequence shown here is derived from an EMBL/GenBank/DDBJ whole genome shotgun (WGS) entry which is preliminary data.</text>
</comment>
<feature type="domain" description="F-box" evidence="1">
    <location>
        <begin position="10"/>
        <end position="55"/>
    </location>
</feature>
<dbReference type="PROSITE" id="PS50181">
    <property type="entry name" value="FBOX"/>
    <property type="match status" value="1"/>
</dbReference>
<evidence type="ECO:0000313" key="2">
    <source>
        <dbReference type="EMBL" id="KAJ3557253.1"/>
    </source>
</evidence>
<dbReference type="Proteomes" id="UP001213000">
    <property type="component" value="Unassembled WGS sequence"/>
</dbReference>
<name>A0AAD5VGA6_9AGAR</name>
<reference evidence="2" key="1">
    <citation type="submission" date="2022-07" db="EMBL/GenBank/DDBJ databases">
        <title>Genome Sequence of Leucocoprinus birnbaumii.</title>
        <authorList>
            <person name="Buettner E."/>
        </authorList>
    </citation>
    <scope>NUCLEOTIDE SEQUENCE</scope>
    <source>
        <strain evidence="2">VT141</strain>
    </source>
</reference>